<keyword evidence="1" id="KW-0548">Nucleotidyltransferase</keyword>
<evidence type="ECO:0000313" key="2">
    <source>
        <dbReference type="Proteomes" id="UP001145742"/>
    </source>
</evidence>
<dbReference type="PANTHER" id="PTHR33395">
    <property type="entry name" value="TRANSCRIPTASE, PUTATIVE-RELATED-RELATED"/>
    <property type="match status" value="1"/>
</dbReference>
<evidence type="ECO:0000313" key="1">
    <source>
        <dbReference type="EMBL" id="KAJ7416706.1"/>
    </source>
</evidence>
<name>A0ABQ9DE23_9PASS</name>
<dbReference type="Proteomes" id="UP001145742">
    <property type="component" value="Unassembled WGS sequence"/>
</dbReference>
<keyword evidence="1" id="KW-0695">RNA-directed DNA polymerase</keyword>
<comment type="caution">
    <text evidence="1">The sequence shown here is derived from an EMBL/GenBank/DDBJ whole genome shotgun (WGS) entry which is preliminary data.</text>
</comment>
<proteinExistence type="predicted"/>
<keyword evidence="2" id="KW-1185">Reference proteome</keyword>
<gene>
    <name evidence="1" type="ORF">WISP_69339</name>
</gene>
<dbReference type="EMBL" id="WHWB01033812">
    <property type="protein sequence ID" value="KAJ7416706.1"/>
    <property type="molecule type" value="Genomic_DNA"/>
</dbReference>
<keyword evidence="1" id="KW-0808">Transferase</keyword>
<accession>A0ABQ9DE23</accession>
<sequence>MIFEWSWESREDTANWKLVNVIPIFRKEKKEDPGNSRPVNLTSMSGKVMEKIILDDTEKHLKDNTVIGHNQQSSRR</sequence>
<organism evidence="1 2">
    <name type="scientific">Willisornis vidua</name>
    <name type="common">Xingu scale-backed antbird</name>
    <dbReference type="NCBI Taxonomy" id="1566151"/>
    <lineage>
        <taxon>Eukaryota</taxon>
        <taxon>Metazoa</taxon>
        <taxon>Chordata</taxon>
        <taxon>Craniata</taxon>
        <taxon>Vertebrata</taxon>
        <taxon>Euteleostomi</taxon>
        <taxon>Archelosauria</taxon>
        <taxon>Archosauria</taxon>
        <taxon>Dinosauria</taxon>
        <taxon>Saurischia</taxon>
        <taxon>Theropoda</taxon>
        <taxon>Coelurosauria</taxon>
        <taxon>Aves</taxon>
        <taxon>Neognathae</taxon>
        <taxon>Neoaves</taxon>
        <taxon>Telluraves</taxon>
        <taxon>Australaves</taxon>
        <taxon>Passeriformes</taxon>
        <taxon>Thamnophilidae</taxon>
        <taxon>Willisornis</taxon>
    </lineage>
</organism>
<reference evidence="1" key="1">
    <citation type="submission" date="2019-10" db="EMBL/GenBank/DDBJ databases">
        <authorList>
            <person name="Soares A.E.R."/>
            <person name="Aleixo A."/>
            <person name="Schneider P."/>
            <person name="Miyaki C.Y."/>
            <person name="Schneider M.P."/>
            <person name="Mello C."/>
            <person name="Vasconcelos A.T.R."/>
        </authorList>
    </citation>
    <scope>NUCLEOTIDE SEQUENCE</scope>
    <source>
        <tissue evidence="1">Muscle</tissue>
    </source>
</reference>
<protein>
    <submittedName>
        <fullName evidence="1">RNA-directed DNA polymerase from mobile element jockey</fullName>
    </submittedName>
</protein>
<dbReference type="PANTHER" id="PTHR33395:SF22">
    <property type="entry name" value="REVERSE TRANSCRIPTASE DOMAIN-CONTAINING PROTEIN"/>
    <property type="match status" value="1"/>
</dbReference>
<dbReference type="GO" id="GO:0003964">
    <property type="term" value="F:RNA-directed DNA polymerase activity"/>
    <property type="evidence" value="ECO:0007669"/>
    <property type="project" value="UniProtKB-KW"/>
</dbReference>